<proteinExistence type="predicted"/>
<reference evidence="2 3" key="1">
    <citation type="journal article" date="2020" name="BMC Genomics">
        <title>Intraspecific diversification of the crop wild relative Brassica cretica Lam. using demographic model selection.</title>
        <authorList>
            <person name="Kioukis A."/>
            <person name="Michalopoulou V.A."/>
            <person name="Briers L."/>
            <person name="Pirintsos S."/>
            <person name="Studholme D.J."/>
            <person name="Pavlidis P."/>
            <person name="Sarris P.F."/>
        </authorList>
    </citation>
    <scope>NUCLEOTIDE SEQUENCE [LARGE SCALE GENOMIC DNA]</scope>
    <source>
        <strain evidence="3">cv. PFS-1207/04</strain>
    </source>
</reference>
<evidence type="ECO:0000256" key="1">
    <source>
        <dbReference type="SAM" id="MobiDB-lite"/>
    </source>
</evidence>
<evidence type="ECO:0000313" key="3">
    <source>
        <dbReference type="Proteomes" id="UP000266723"/>
    </source>
</evidence>
<name>A0ABQ7C3M7_BRACR</name>
<accession>A0ABQ7C3M7</accession>
<feature type="region of interest" description="Disordered" evidence="1">
    <location>
        <begin position="1"/>
        <end position="28"/>
    </location>
</feature>
<keyword evidence="3" id="KW-1185">Reference proteome</keyword>
<organism evidence="2 3">
    <name type="scientific">Brassica cretica</name>
    <name type="common">Mustard</name>
    <dbReference type="NCBI Taxonomy" id="69181"/>
    <lineage>
        <taxon>Eukaryota</taxon>
        <taxon>Viridiplantae</taxon>
        <taxon>Streptophyta</taxon>
        <taxon>Embryophyta</taxon>
        <taxon>Tracheophyta</taxon>
        <taxon>Spermatophyta</taxon>
        <taxon>Magnoliopsida</taxon>
        <taxon>eudicotyledons</taxon>
        <taxon>Gunneridae</taxon>
        <taxon>Pentapetalae</taxon>
        <taxon>rosids</taxon>
        <taxon>malvids</taxon>
        <taxon>Brassicales</taxon>
        <taxon>Brassicaceae</taxon>
        <taxon>Brassiceae</taxon>
        <taxon>Brassica</taxon>
    </lineage>
</organism>
<dbReference type="Proteomes" id="UP000266723">
    <property type="component" value="Unassembled WGS sequence"/>
</dbReference>
<protein>
    <submittedName>
        <fullName evidence="2">Uncharacterized protein</fullName>
    </submittedName>
</protein>
<dbReference type="EMBL" id="QGKV02000832">
    <property type="protein sequence ID" value="KAF3546286.1"/>
    <property type="molecule type" value="Genomic_DNA"/>
</dbReference>
<feature type="compositionally biased region" description="Polar residues" evidence="1">
    <location>
        <begin position="1"/>
        <end position="23"/>
    </location>
</feature>
<evidence type="ECO:0000313" key="2">
    <source>
        <dbReference type="EMBL" id="KAF3546286.1"/>
    </source>
</evidence>
<comment type="caution">
    <text evidence="2">The sequence shown here is derived from an EMBL/GenBank/DDBJ whole genome shotgun (WGS) entry which is preliminary data.</text>
</comment>
<gene>
    <name evidence="2" type="ORF">DY000_02008265</name>
</gene>
<sequence>MTTTSSDKSTVESIDAARQTSIDDTLPEAGKFPFTNDINKGVVLGEPKGQLSNTINQIINKQETEIPVKIKPISERYLEAKLPLQDYLKPGRTYSNWFAIKLPKDVTKKSGVSLEFLLMRERRVDSMDESPLVKIKESLDSLHSALEGQNQFGIFQIDVDTLSEIEQRVDFVNNLTLKNSGLMRKFEALSKHIKRLYSQVAENVTAIKREAGRLPERTDANLKRQDNAVLLRSGKCLIPSTIEINNAEKTCCS</sequence>